<dbReference type="OrthoDB" id="1645289at2759"/>
<gene>
    <name evidence="1" type="ORF">KFL_013600010</name>
</gene>
<dbReference type="PANTHER" id="PTHR11439">
    <property type="entry name" value="GAG-POL-RELATED RETROTRANSPOSON"/>
    <property type="match status" value="1"/>
</dbReference>
<dbReference type="EMBL" id="DF238309">
    <property type="protein sequence ID" value="GAQ93206.1"/>
    <property type="molecule type" value="Genomic_DNA"/>
</dbReference>
<reference evidence="1 2" key="1">
    <citation type="journal article" date="2014" name="Nat. Commun.">
        <title>Klebsormidium flaccidum genome reveals primary factors for plant terrestrial adaptation.</title>
        <authorList>
            <person name="Hori K."/>
            <person name="Maruyama F."/>
            <person name="Fujisawa T."/>
            <person name="Togashi T."/>
            <person name="Yamamoto N."/>
            <person name="Seo M."/>
            <person name="Sato S."/>
            <person name="Yamada T."/>
            <person name="Mori H."/>
            <person name="Tajima N."/>
            <person name="Moriyama T."/>
            <person name="Ikeuchi M."/>
            <person name="Watanabe M."/>
            <person name="Wada H."/>
            <person name="Kobayashi K."/>
            <person name="Saito M."/>
            <person name="Masuda T."/>
            <person name="Sasaki-Sekimoto Y."/>
            <person name="Mashiguchi K."/>
            <person name="Awai K."/>
            <person name="Shimojima M."/>
            <person name="Masuda S."/>
            <person name="Iwai M."/>
            <person name="Nobusawa T."/>
            <person name="Narise T."/>
            <person name="Kondo S."/>
            <person name="Saito H."/>
            <person name="Sato R."/>
            <person name="Murakawa M."/>
            <person name="Ihara Y."/>
            <person name="Oshima-Yamada Y."/>
            <person name="Ohtaka K."/>
            <person name="Satoh M."/>
            <person name="Sonobe K."/>
            <person name="Ishii M."/>
            <person name="Ohtani R."/>
            <person name="Kanamori-Sato M."/>
            <person name="Honoki R."/>
            <person name="Miyazaki D."/>
            <person name="Mochizuki H."/>
            <person name="Umetsu J."/>
            <person name="Higashi K."/>
            <person name="Shibata D."/>
            <person name="Kamiya Y."/>
            <person name="Sato N."/>
            <person name="Nakamura Y."/>
            <person name="Tabata S."/>
            <person name="Ida S."/>
            <person name="Kurokawa K."/>
            <person name="Ohta H."/>
        </authorList>
    </citation>
    <scope>NUCLEOTIDE SEQUENCE [LARGE SCALE GENOMIC DNA]</scope>
    <source>
        <strain evidence="1 2">NIES-2285</strain>
    </source>
</reference>
<evidence type="ECO:0000313" key="2">
    <source>
        <dbReference type="Proteomes" id="UP000054558"/>
    </source>
</evidence>
<dbReference type="OMA" id="DGTHTHE"/>
<sequence length="133" mass="14362">MRDLGEATYFLRTELTRDREGRTLKLTQKKLTGELLGWHGLAGARARSVPLGAGQKLAREGKPLDTARFPYSELIGSLLYLSVCTRPDIAQAVGALARYTSALKEAHWKAALGVVRYLTGTAEAGITFGGNGE</sequence>
<dbReference type="AlphaFoldDB" id="A0A1Y1IWC0"/>
<dbReference type="STRING" id="105231.A0A1Y1IWC0"/>
<feature type="non-terminal residue" evidence="1">
    <location>
        <position position="133"/>
    </location>
</feature>
<accession>A0A1Y1IWC0</accession>
<evidence type="ECO:0008006" key="3">
    <source>
        <dbReference type="Google" id="ProtNLM"/>
    </source>
</evidence>
<keyword evidence="2" id="KW-1185">Reference proteome</keyword>
<proteinExistence type="predicted"/>
<protein>
    <recommendedName>
        <fullName evidence="3">Reverse transcriptase Ty1/copia-type domain-containing protein</fullName>
    </recommendedName>
</protein>
<dbReference type="Proteomes" id="UP000054558">
    <property type="component" value="Unassembled WGS sequence"/>
</dbReference>
<dbReference type="PANTHER" id="PTHR11439:SF483">
    <property type="entry name" value="PEPTIDE SYNTHASE GLIP-LIKE, PUTATIVE (AFU_ORTHOLOGUE AFUA_3G12920)-RELATED"/>
    <property type="match status" value="1"/>
</dbReference>
<name>A0A1Y1IWC0_KLENI</name>
<organism evidence="1 2">
    <name type="scientific">Klebsormidium nitens</name>
    <name type="common">Green alga</name>
    <name type="synonym">Ulothrix nitens</name>
    <dbReference type="NCBI Taxonomy" id="105231"/>
    <lineage>
        <taxon>Eukaryota</taxon>
        <taxon>Viridiplantae</taxon>
        <taxon>Streptophyta</taxon>
        <taxon>Klebsormidiophyceae</taxon>
        <taxon>Klebsormidiales</taxon>
        <taxon>Klebsormidiaceae</taxon>
        <taxon>Klebsormidium</taxon>
    </lineage>
</organism>
<evidence type="ECO:0000313" key="1">
    <source>
        <dbReference type="EMBL" id="GAQ93206.1"/>
    </source>
</evidence>